<dbReference type="EMBL" id="JBHSIS010000002">
    <property type="protein sequence ID" value="MFC4852931.1"/>
    <property type="molecule type" value="Genomic_DNA"/>
</dbReference>
<dbReference type="InterPro" id="IPR036689">
    <property type="entry name" value="ESAT-6-like_sf"/>
</dbReference>
<protein>
    <submittedName>
        <fullName evidence="2">WXG100 family type VII secretion target</fullName>
    </submittedName>
</protein>
<comment type="caution">
    <text evidence="2">The sequence shown here is derived from an EMBL/GenBank/DDBJ whole genome shotgun (WGS) entry which is preliminary data.</text>
</comment>
<feature type="compositionally biased region" description="Acidic residues" evidence="1">
    <location>
        <begin position="269"/>
        <end position="278"/>
    </location>
</feature>
<reference evidence="3" key="1">
    <citation type="journal article" date="2019" name="Int. J. Syst. Evol. Microbiol.">
        <title>The Global Catalogue of Microorganisms (GCM) 10K type strain sequencing project: providing services to taxonomists for standard genome sequencing and annotation.</title>
        <authorList>
            <consortium name="The Broad Institute Genomics Platform"/>
            <consortium name="The Broad Institute Genome Sequencing Center for Infectious Disease"/>
            <person name="Wu L."/>
            <person name="Ma J."/>
        </authorList>
    </citation>
    <scope>NUCLEOTIDE SEQUENCE [LARGE SCALE GENOMIC DNA]</scope>
    <source>
        <strain evidence="3">ZS-22-S1</strain>
    </source>
</reference>
<organism evidence="2 3">
    <name type="scientific">Actinophytocola glycyrrhizae</name>
    <dbReference type="NCBI Taxonomy" id="2044873"/>
    <lineage>
        <taxon>Bacteria</taxon>
        <taxon>Bacillati</taxon>
        <taxon>Actinomycetota</taxon>
        <taxon>Actinomycetes</taxon>
        <taxon>Pseudonocardiales</taxon>
        <taxon>Pseudonocardiaceae</taxon>
    </lineage>
</organism>
<dbReference type="Proteomes" id="UP001595859">
    <property type="component" value="Unassembled WGS sequence"/>
</dbReference>
<dbReference type="RefSeq" id="WP_378054881.1">
    <property type="nucleotide sequence ID" value="NZ_JBHSIS010000002.1"/>
</dbReference>
<evidence type="ECO:0000256" key="1">
    <source>
        <dbReference type="SAM" id="MobiDB-lite"/>
    </source>
</evidence>
<gene>
    <name evidence="2" type="ORF">ACFPCV_05395</name>
</gene>
<accession>A0ABV9S0A0</accession>
<dbReference type="SUPFAM" id="SSF140453">
    <property type="entry name" value="EsxAB dimer-like"/>
    <property type="match status" value="1"/>
</dbReference>
<feature type="compositionally biased region" description="Low complexity" evidence="1">
    <location>
        <begin position="254"/>
        <end position="264"/>
    </location>
</feature>
<keyword evidence="3" id="KW-1185">Reference proteome</keyword>
<feature type="region of interest" description="Disordered" evidence="1">
    <location>
        <begin position="250"/>
        <end position="278"/>
    </location>
</feature>
<evidence type="ECO:0000313" key="3">
    <source>
        <dbReference type="Proteomes" id="UP001595859"/>
    </source>
</evidence>
<evidence type="ECO:0000313" key="2">
    <source>
        <dbReference type="EMBL" id="MFC4852931.1"/>
    </source>
</evidence>
<proteinExistence type="predicted"/>
<name>A0ABV9S0A0_9PSEU</name>
<sequence length="278" mass="28049">MTTTPDAVEINALLADLRIAKDAVGDKEWLSPELAGGPAVSVELLGSTGSPLSSLDSAGMGFLTPMVSFLDEPLGQLRGDPSSVSSGAGEFDRAAQDGAAVAEEYRATAGSETSEWSGQAGADYLNKGMELADGVLSIAETSLTSAKALIGAGEVVAKAVADVTALINEAVGQIVPIMSQAIASAPVTFGQSIAAAIPQCVQIAADYAGRIAGKMAALLSSGENLMKLIDGAVGVLKIVKQVLTFIGEQSQGGAPTTTVAAPRRPAAEPSDDTTEEES</sequence>